<dbReference type="GO" id="GO:0009408">
    <property type="term" value="P:response to heat"/>
    <property type="evidence" value="ECO:0007669"/>
    <property type="project" value="TreeGrafter"/>
</dbReference>
<dbReference type="Pfam" id="PF00011">
    <property type="entry name" value="HSP20"/>
    <property type="match status" value="1"/>
</dbReference>
<dbReference type="Gene3D" id="2.60.40.790">
    <property type="match status" value="1"/>
</dbReference>
<dbReference type="PRINTS" id="PR00299">
    <property type="entry name" value="ACRYSTALLIN"/>
</dbReference>
<evidence type="ECO:0000313" key="5">
    <source>
        <dbReference type="EMBL" id="GIY18938.1"/>
    </source>
</evidence>
<evidence type="ECO:0000256" key="3">
    <source>
        <dbReference type="SAM" id="MobiDB-lite"/>
    </source>
</evidence>
<evidence type="ECO:0000256" key="1">
    <source>
        <dbReference type="PROSITE-ProRule" id="PRU00285"/>
    </source>
</evidence>
<dbReference type="CDD" id="cd06526">
    <property type="entry name" value="metazoan_ACD"/>
    <property type="match status" value="1"/>
</dbReference>
<gene>
    <name evidence="5" type="ORF">CEXT_797321</name>
</gene>
<dbReference type="AlphaFoldDB" id="A0AAV4R9F5"/>
<dbReference type="Proteomes" id="UP001054945">
    <property type="component" value="Unassembled WGS sequence"/>
</dbReference>
<keyword evidence="6" id="KW-1185">Reference proteome</keyword>
<sequence length="146" mass="16438">MLFVDSQLHYRKWMTTTKPTVENESSSLVPCPSTNRNQSPSDHQGQQVPGAAGHFQYQPDEINVKVVNDKVAISAKHEAKSDGVYEYHEMTRTFDLPEGVDPESVTSRLSTNGQLTIEAPMKPANESSTERIILFKFQRIAANRKF</sequence>
<evidence type="ECO:0000256" key="2">
    <source>
        <dbReference type="RuleBase" id="RU003616"/>
    </source>
</evidence>
<accession>A0AAV4R9F5</accession>
<dbReference type="PANTHER" id="PTHR45640">
    <property type="entry name" value="HEAT SHOCK PROTEIN HSP-12.2-RELATED"/>
    <property type="match status" value="1"/>
</dbReference>
<name>A0AAV4R9F5_CAEEX</name>
<comment type="similarity">
    <text evidence="1 2">Belongs to the small heat shock protein (HSP20) family.</text>
</comment>
<evidence type="ECO:0000259" key="4">
    <source>
        <dbReference type="PROSITE" id="PS01031"/>
    </source>
</evidence>
<dbReference type="SUPFAM" id="SSF49764">
    <property type="entry name" value="HSP20-like chaperones"/>
    <property type="match status" value="1"/>
</dbReference>
<dbReference type="PANTHER" id="PTHR45640:SF26">
    <property type="entry name" value="RE23625P"/>
    <property type="match status" value="1"/>
</dbReference>
<reference evidence="5 6" key="1">
    <citation type="submission" date="2021-06" db="EMBL/GenBank/DDBJ databases">
        <title>Caerostris extrusa draft genome.</title>
        <authorList>
            <person name="Kono N."/>
            <person name="Arakawa K."/>
        </authorList>
    </citation>
    <scope>NUCLEOTIDE SEQUENCE [LARGE SCALE GENOMIC DNA]</scope>
</reference>
<dbReference type="EMBL" id="BPLR01007695">
    <property type="protein sequence ID" value="GIY18938.1"/>
    <property type="molecule type" value="Genomic_DNA"/>
</dbReference>
<dbReference type="InterPro" id="IPR008978">
    <property type="entry name" value="HSP20-like_chaperone"/>
</dbReference>
<feature type="domain" description="SHSP" evidence="4">
    <location>
        <begin position="24"/>
        <end position="138"/>
    </location>
</feature>
<dbReference type="GO" id="GO:0042026">
    <property type="term" value="P:protein refolding"/>
    <property type="evidence" value="ECO:0007669"/>
    <property type="project" value="TreeGrafter"/>
</dbReference>
<proteinExistence type="inferred from homology"/>
<evidence type="ECO:0000313" key="6">
    <source>
        <dbReference type="Proteomes" id="UP001054945"/>
    </source>
</evidence>
<organism evidence="5 6">
    <name type="scientific">Caerostris extrusa</name>
    <name type="common">Bark spider</name>
    <name type="synonym">Caerostris bankana</name>
    <dbReference type="NCBI Taxonomy" id="172846"/>
    <lineage>
        <taxon>Eukaryota</taxon>
        <taxon>Metazoa</taxon>
        <taxon>Ecdysozoa</taxon>
        <taxon>Arthropoda</taxon>
        <taxon>Chelicerata</taxon>
        <taxon>Arachnida</taxon>
        <taxon>Araneae</taxon>
        <taxon>Araneomorphae</taxon>
        <taxon>Entelegynae</taxon>
        <taxon>Araneoidea</taxon>
        <taxon>Araneidae</taxon>
        <taxon>Caerostris</taxon>
    </lineage>
</organism>
<dbReference type="PROSITE" id="PS01031">
    <property type="entry name" value="SHSP"/>
    <property type="match status" value="1"/>
</dbReference>
<dbReference type="GO" id="GO:0005634">
    <property type="term" value="C:nucleus"/>
    <property type="evidence" value="ECO:0007669"/>
    <property type="project" value="TreeGrafter"/>
</dbReference>
<dbReference type="GO" id="GO:0005737">
    <property type="term" value="C:cytoplasm"/>
    <property type="evidence" value="ECO:0007669"/>
    <property type="project" value="TreeGrafter"/>
</dbReference>
<comment type="caution">
    <text evidence="5">The sequence shown here is derived from an EMBL/GenBank/DDBJ whole genome shotgun (WGS) entry which is preliminary data.</text>
</comment>
<protein>
    <recommendedName>
        <fullName evidence="4">SHSP domain-containing protein</fullName>
    </recommendedName>
</protein>
<dbReference type="InterPro" id="IPR001436">
    <property type="entry name" value="Alpha-crystallin/sHSP_animal"/>
</dbReference>
<feature type="region of interest" description="Disordered" evidence="3">
    <location>
        <begin position="19"/>
        <end position="53"/>
    </location>
</feature>
<dbReference type="GO" id="GO:0051082">
    <property type="term" value="F:unfolded protein binding"/>
    <property type="evidence" value="ECO:0007669"/>
    <property type="project" value="TreeGrafter"/>
</dbReference>
<dbReference type="InterPro" id="IPR002068">
    <property type="entry name" value="A-crystallin/Hsp20_dom"/>
</dbReference>
<feature type="compositionally biased region" description="Polar residues" evidence="3">
    <location>
        <begin position="19"/>
        <end position="47"/>
    </location>
</feature>